<dbReference type="Gene3D" id="3.30.710.10">
    <property type="entry name" value="Potassium Channel Kv1.1, Chain A"/>
    <property type="match status" value="1"/>
</dbReference>
<feature type="region of interest" description="Disordered" evidence="13">
    <location>
        <begin position="423"/>
        <end position="444"/>
    </location>
</feature>
<evidence type="ECO:0000256" key="12">
    <source>
        <dbReference type="PROSITE-ProRule" id="PRU00042"/>
    </source>
</evidence>
<dbReference type="InterPro" id="IPR011333">
    <property type="entry name" value="SKP1/BTB/POZ_sf"/>
</dbReference>
<evidence type="ECO:0000256" key="7">
    <source>
        <dbReference type="ARBA" id="ARBA00022833"/>
    </source>
</evidence>
<feature type="domain" description="C2H2-type" evidence="15">
    <location>
        <begin position="335"/>
        <end position="363"/>
    </location>
</feature>
<dbReference type="SUPFAM" id="SSF54695">
    <property type="entry name" value="POZ domain"/>
    <property type="match status" value="1"/>
</dbReference>
<evidence type="ECO:0000256" key="3">
    <source>
        <dbReference type="ARBA" id="ARBA00022553"/>
    </source>
</evidence>
<dbReference type="GO" id="GO:0000978">
    <property type="term" value="F:RNA polymerase II cis-regulatory region sequence-specific DNA binding"/>
    <property type="evidence" value="ECO:0007669"/>
    <property type="project" value="TreeGrafter"/>
</dbReference>
<keyword evidence="16" id="KW-1185">Reference proteome</keyword>
<keyword evidence="6 12" id="KW-0863">Zinc-finger</keyword>
<evidence type="ECO:0000256" key="8">
    <source>
        <dbReference type="ARBA" id="ARBA00023015"/>
    </source>
</evidence>
<protein>
    <submittedName>
        <fullName evidence="17">Zinc finger and BTB domain-containing protein 8A</fullName>
    </submittedName>
</protein>
<dbReference type="CTD" id="653121"/>
<feature type="domain" description="C2H2-type" evidence="15">
    <location>
        <begin position="307"/>
        <end position="334"/>
    </location>
</feature>
<dbReference type="SMART" id="SM00225">
    <property type="entry name" value="BTB"/>
    <property type="match status" value="1"/>
</dbReference>
<evidence type="ECO:0000256" key="13">
    <source>
        <dbReference type="SAM" id="MobiDB-lite"/>
    </source>
</evidence>
<dbReference type="AlphaFoldDB" id="A0A6P8GFE9"/>
<dbReference type="InterPro" id="IPR013087">
    <property type="entry name" value="Znf_C2H2_type"/>
</dbReference>
<dbReference type="Proteomes" id="UP000515152">
    <property type="component" value="Chromosome 14"/>
</dbReference>
<feature type="domain" description="BTB" evidence="14">
    <location>
        <begin position="51"/>
        <end position="119"/>
    </location>
</feature>
<evidence type="ECO:0000256" key="1">
    <source>
        <dbReference type="ARBA" id="ARBA00003767"/>
    </source>
</evidence>
<dbReference type="OrthoDB" id="624345at2759"/>
<dbReference type="Gene3D" id="3.30.160.60">
    <property type="entry name" value="Classic Zinc Finger"/>
    <property type="match status" value="2"/>
</dbReference>
<comment type="function">
    <text evidence="1">May be involved in transcriptional regulation.</text>
</comment>
<organism evidence="16 17">
    <name type="scientific">Clupea harengus</name>
    <name type="common">Atlantic herring</name>
    <dbReference type="NCBI Taxonomy" id="7950"/>
    <lineage>
        <taxon>Eukaryota</taxon>
        <taxon>Metazoa</taxon>
        <taxon>Chordata</taxon>
        <taxon>Craniata</taxon>
        <taxon>Vertebrata</taxon>
        <taxon>Euteleostomi</taxon>
        <taxon>Actinopterygii</taxon>
        <taxon>Neopterygii</taxon>
        <taxon>Teleostei</taxon>
        <taxon>Clupei</taxon>
        <taxon>Clupeiformes</taxon>
        <taxon>Clupeoidei</taxon>
        <taxon>Clupeidae</taxon>
        <taxon>Clupea</taxon>
    </lineage>
</organism>
<dbReference type="PROSITE" id="PS50157">
    <property type="entry name" value="ZINC_FINGER_C2H2_2"/>
    <property type="match status" value="2"/>
</dbReference>
<dbReference type="PROSITE" id="PS00028">
    <property type="entry name" value="ZINC_FINGER_C2H2_1"/>
    <property type="match status" value="2"/>
</dbReference>
<dbReference type="GO" id="GO:0008270">
    <property type="term" value="F:zinc ion binding"/>
    <property type="evidence" value="ECO:0007669"/>
    <property type="project" value="UniProtKB-KW"/>
</dbReference>
<keyword evidence="11" id="KW-0539">Nucleus</keyword>
<dbReference type="PANTHER" id="PTHR46105:SF12">
    <property type="entry name" value="ZINC FINGER AND BTB DOMAIN-CONTAINING PROTEIN 8A"/>
    <property type="match status" value="1"/>
</dbReference>
<evidence type="ECO:0000313" key="17">
    <source>
        <dbReference type="RefSeq" id="XP_031435961.1"/>
    </source>
</evidence>
<evidence type="ECO:0000259" key="15">
    <source>
        <dbReference type="PROSITE" id="PS50157"/>
    </source>
</evidence>
<name>A0A6P8GFE9_CLUHA</name>
<sequence>MEMVCEIGTNRPSGEPGRQYPQRWSRVDITTSHQSSLLKQLDQQRRQELFCDCNVLVEGHLFKSHRNVLFGSSGYFRMLLSQGAKHCTEPASASFDVFSPETFTVILDFVYSGLLELSSSNVIEVMSAASYLQMNDVIAYCKDFIKSSLEISAKEDDDRYLCLSDSSMGHERGGDVEQTGPCSLNAQPTIWAEDDIQSKEYQVDISPDVTLLPPSPAQQPIMVETELEPDQDMQHQFTTLVPERRRRGAPKRKASAGRSTASDESPIDLQVAASHSAQKADELYATLPTIVGVVGVFSKDSNPSMRFKCPFCTHTVKRKADLKRHLRCHTGERPYPCQACNKRFTRLEHLRSHFETIHQARKLVCRKCKRHVTDLSGRVVCEGSRRYRLCSICIQETGYSGMTLEDEEVGQQQHAATDEPGLLLGVDEAEGESQDPSWVITDDDDLAEDSGADLIIQEVDDSDEELDEKQD</sequence>
<dbReference type="PANTHER" id="PTHR46105">
    <property type="entry name" value="AGAP004733-PA"/>
    <property type="match status" value="1"/>
</dbReference>
<evidence type="ECO:0000256" key="9">
    <source>
        <dbReference type="ARBA" id="ARBA00023125"/>
    </source>
</evidence>
<keyword evidence="5" id="KW-0677">Repeat</keyword>
<dbReference type="GeneID" id="105895675"/>
<evidence type="ECO:0000256" key="11">
    <source>
        <dbReference type="ARBA" id="ARBA00023242"/>
    </source>
</evidence>
<feature type="region of interest" description="Disordered" evidence="13">
    <location>
        <begin position="241"/>
        <end position="267"/>
    </location>
</feature>
<dbReference type="InterPro" id="IPR036236">
    <property type="entry name" value="Znf_C2H2_sf"/>
</dbReference>
<evidence type="ECO:0000256" key="5">
    <source>
        <dbReference type="ARBA" id="ARBA00022737"/>
    </source>
</evidence>
<dbReference type="InterPro" id="IPR050457">
    <property type="entry name" value="ZnFinger_BTB_dom_contain"/>
</dbReference>
<dbReference type="InterPro" id="IPR000210">
    <property type="entry name" value="BTB/POZ_dom"/>
</dbReference>
<keyword evidence="10" id="KW-0804">Transcription</keyword>
<keyword evidence="3" id="KW-0597">Phosphoprotein</keyword>
<keyword evidence="7" id="KW-0862">Zinc</keyword>
<keyword evidence="4" id="KW-0479">Metal-binding</keyword>
<evidence type="ECO:0000313" key="16">
    <source>
        <dbReference type="Proteomes" id="UP000515152"/>
    </source>
</evidence>
<evidence type="ECO:0000256" key="10">
    <source>
        <dbReference type="ARBA" id="ARBA00023163"/>
    </source>
</evidence>
<dbReference type="SUPFAM" id="SSF57667">
    <property type="entry name" value="beta-beta-alpha zinc fingers"/>
    <property type="match status" value="1"/>
</dbReference>
<dbReference type="PROSITE" id="PS50097">
    <property type="entry name" value="BTB"/>
    <property type="match status" value="1"/>
</dbReference>
<proteinExistence type="predicted"/>
<evidence type="ECO:0000256" key="6">
    <source>
        <dbReference type="ARBA" id="ARBA00022771"/>
    </source>
</evidence>
<dbReference type="KEGG" id="char:105895675"/>
<evidence type="ECO:0000256" key="2">
    <source>
        <dbReference type="ARBA" id="ARBA00004123"/>
    </source>
</evidence>
<feature type="compositionally biased region" description="Basic residues" evidence="13">
    <location>
        <begin position="244"/>
        <end position="255"/>
    </location>
</feature>
<keyword evidence="9" id="KW-0238">DNA-binding</keyword>
<evidence type="ECO:0000259" key="14">
    <source>
        <dbReference type="PROSITE" id="PS50097"/>
    </source>
</evidence>
<dbReference type="RefSeq" id="XP_031435961.1">
    <property type="nucleotide sequence ID" value="XM_031580101.2"/>
</dbReference>
<dbReference type="GO" id="GO:0005634">
    <property type="term" value="C:nucleus"/>
    <property type="evidence" value="ECO:0007669"/>
    <property type="project" value="UniProtKB-SubCell"/>
</dbReference>
<evidence type="ECO:0000256" key="4">
    <source>
        <dbReference type="ARBA" id="ARBA00022723"/>
    </source>
</evidence>
<dbReference type="SMART" id="SM00355">
    <property type="entry name" value="ZnF_C2H2"/>
    <property type="match status" value="2"/>
</dbReference>
<accession>A0A6P8GFE9</accession>
<dbReference type="GO" id="GO:0000981">
    <property type="term" value="F:DNA-binding transcription factor activity, RNA polymerase II-specific"/>
    <property type="evidence" value="ECO:0007669"/>
    <property type="project" value="TreeGrafter"/>
</dbReference>
<dbReference type="FunFam" id="3.30.160.60:FF:000624">
    <property type="entry name" value="zinc finger protein 697"/>
    <property type="match status" value="1"/>
</dbReference>
<reference evidence="17" key="1">
    <citation type="submission" date="2025-08" db="UniProtKB">
        <authorList>
            <consortium name="RefSeq"/>
        </authorList>
    </citation>
    <scope>IDENTIFICATION</scope>
</reference>
<dbReference type="Pfam" id="PF00651">
    <property type="entry name" value="BTB"/>
    <property type="match status" value="1"/>
</dbReference>
<comment type="subcellular location">
    <subcellularLocation>
        <location evidence="2">Nucleus</location>
    </subcellularLocation>
</comment>
<keyword evidence="8" id="KW-0805">Transcription regulation</keyword>
<gene>
    <name evidence="17" type="primary">zbtb8a</name>
</gene>